<dbReference type="InterPro" id="IPR000722">
    <property type="entry name" value="RNA_pol_asu"/>
</dbReference>
<evidence type="ECO:0000259" key="10">
    <source>
        <dbReference type="SMART" id="SM00663"/>
    </source>
</evidence>
<comment type="catalytic activity">
    <reaction evidence="8 9">
        <text>RNA(n) + a ribonucleoside 5'-triphosphate = RNA(n+1) + diphosphate</text>
        <dbReference type="Rhea" id="RHEA:21248"/>
        <dbReference type="Rhea" id="RHEA-COMP:14527"/>
        <dbReference type="Rhea" id="RHEA-COMP:17342"/>
        <dbReference type="ChEBI" id="CHEBI:33019"/>
        <dbReference type="ChEBI" id="CHEBI:61557"/>
        <dbReference type="ChEBI" id="CHEBI:140395"/>
        <dbReference type="EC" id="2.7.7.6"/>
    </reaction>
</comment>
<dbReference type="SMART" id="SM00663">
    <property type="entry name" value="RPOLA_N"/>
    <property type="match status" value="1"/>
</dbReference>
<dbReference type="Pfam" id="PF00623">
    <property type="entry name" value="RNA_pol_Rpb1_2"/>
    <property type="match status" value="2"/>
</dbReference>
<dbReference type="Pfam" id="PF04997">
    <property type="entry name" value="RNA_pol_Rpb1_1"/>
    <property type="match status" value="1"/>
</dbReference>
<dbReference type="PANTHER" id="PTHR19376">
    <property type="entry name" value="DNA-DIRECTED RNA POLYMERASE"/>
    <property type="match status" value="1"/>
</dbReference>
<keyword evidence="3 9" id="KW-0240">DNA-directed RNA polymerase</keyword>
<proteinExistence type="inferred from homology"/>
<evidence type="ECO:0000256" key="9">
    <source>
        <dbReference type="RuleBase" id="RU004279"/>
    </source>
</evidence>
<dbReference type="InterPro" id="IPR007066">
    <property type="entry name" value="RNA_pol_Rpb1_3"/>
</dbReference>
<evidence type="ECO:0000256" key="3">
    <source>
        <dbReference type="ARBA" id="ARBA00022478"/>
    </source>
</evidence>
<evidence type="ECO:0000256" key="6">
    <source>
        <dbReference type="ARBA" id="ARBA00022695"/>
    </source>
</evidence>
<dbReference type="Gene3D" id="2.40.40.20">
    <property type="match status" value="1"/>
</dbReference>
<dbReference type="SUPFAM" id="SSF64484">
    <property type="entry name" value="beta and beta-prime subunits of DNA dependent RNA-polymerase"/>
    <property type="match status" value="1"/>
</dbReference>
<keyword evidence="7 9" id="KW-0804">Transcription</keyword>
<dbReference type="InterPro" id="IPR006592">
    <property type="entry name" value="RNA_pol_N"/>
</dbReference>
<dbReference type="GeneID" id="20356045"/>
<evidence type="ECO:0000256" key="2">
    <source>
        <dbReference type="ARBA" id="ARBA00007207"/>
    </source>
</evidence>
<keyword evidence="11" id="KW-0150">Chloroplast</keyword>
<evidence type="ECO:0000256" key="7">
    <source>
        <dbReference type="ARBA" id="ARBA00023163"/>
    </source>
</evidence>
<keyword evidence="5 9" id="KW-0808">Transferase</keyword>
<evidence type="ECO:0000256" key="8">
    <source>
        <dbReference type="ARBA" id="ARBA00048552"/>
    </source>
</evidence>
<dbReference type="PANTHER" id="PTHR19376:SF54">
    <property type="entry name" value="DNA-DIRECTED RNA POLYMERASE SUBUNIT BETA"/>
    <property type="match status" value="1"/>
</dbReference>
<keyword evidence="6 9" id="KW-0548">Nucleotidyltransferase</keyword>
<evidence type="ECO:0000313" key="11">
    <source>
        <dbReference type="EMBL" id="AID67639.1"/>
    </source>
</evidence>
<evidence type="ECO:0000256" key="1">
    <source>
        <dbReference type="ARBA" id="ARBA00004026"/>
    </source>
</evidence>
<dbReference type="EC" id="2.7.7.6" evidence="9"/>
<comment type="similarity">
    <text evidence="2">Belongs to the RNA polymerase beta' chain family. RpoC1 subfamily.</text>
</comment>
<sequence length="529" mass="60789">MMIESIQINFASPATIREWATRQLTDGTMFLGQVKTSDTINYRTFKPEKDGLFCEEIFGIKQARRHWIGCIFLQYPVTHIWFRKGSYLSLFLGRPKKELESLAYCYAFLDTKDGCNTGSEAIRFLIQNRNISRESARIRTALSKWENRRIRRLRLLHHSLRVKPEWMVLSILPILPPDLRPIVQLDGGQFASSDLNDLYRLVINRNKRCLDAKQAMAPDLIRTANKRLLQDSVDALLDTRKRARLRPLRSLAEMLKGKQGRFRQNLLGKRVDYSGRSVIVVGPHLKIFECGLPKEMALELFQPFVIRQLLQTVPTIRAAKTLINAKDQSVWKILADVIHHHPVLLNRAPTLHRLSMQAFEPRLVDGKAIYLHPLVCPAFNADFDGDQMAVHVPLSAESQQEARQLMLACDNLLSPATGQPITVPSQDMVLGLYYLTAEKPGIRAKYSLPILNWKQAYFQNKLDLHTWVWTIDDQMSETPTEIRITLNGKKQIIGPTSFKLSNQNYKMITVGQLIFQDILKTLQNKDFYA</sequence>
<evidence type="ECO:0000256" key="5">
    <source>
        <dbReference type="ARBA" id="ARBA00022679"/>
    </source>
</evidence>
<gene>
    <name evidence="11" type="primary">rpoC1</name>
</gene>
<name>A0A088CK90_9CHLO</name>
<dbReference type="GO" id="GO:0006351">
    <property type="term" value="P:DNA-templated transcription"/>
    <property type="evidence" value="ECO:0007669"/>
    <property type="project" value="InterPro"/>
</dbReference>
<dbReference type="RefSeq" id="YP_009057756.1">
    <property type="nucleotide sequence ID" value="NC_024828.1"/>
</dbReference>
<dbReference type="InterPro" id="IPR045867">
    <property type="entry name" value="DNA-dir_RpoC_beta_prime"/>
</dbReference>
<dbReference type="EMBL" id="KJ746599">
    <property type="protein sequence ID" value="AID67639.1"/>
    <property type="molecule type" value="Genomic_DNA"/>
</dbReference>
<comment type="function">
    <text evidence="1 9">DNA-dependent RNA polymerase catalyzes the transcription of DNA into RNA using the four ribonucleoside triphosphates as substrates.</text>
</comment>
<organism evidence="11">
    <name type="scientific">Picocystis salinarum</name>
    <dbReference type="NCBI Taxonomy" id="88271"/>
    <lineage>
        <taxon>Eukaryota</taxon>
        <taxon>Viridiplantae</taxon>
        <taxon>Chlorophyta</taxon>
        <taxon>Picocystophyceae</taxon>
        <taxon>Picocystales</taxon>
        <taxon>Picocystaceae</taxon>
        <taxon>Picocystis</taxon>
    </lineage>
</organism>
<dbReference type="Gene3D" id="1.10.40.90">
    <property type="match status" value="1"/>
</dbReference>
<geneLocation type="chloroplast" evidence="11"/>
<dbReference type="Pfam" id="PF04983">
    <property type="entry name" value="RNA_pol_Rpb1_3"/>
    <property type="match status" value="1"/>
</dbReference>
<dbReference type="InterPro" id="IPR042102">
    <property type="entry name" value="RNA_pol_Rpb1_3_sf"/>
</dbReference>
<keyword evidence="4 11" id="KW-0934">Plastid</keyword>
<dbReference type="GO" id="GO:0003677">
    <property type="term" value="F:DNA binding"/>
    <property type="evidence" value="ECO:0007669"/>
    <property type="project" value="InterPro"/>
</dbReference>
<dbReference type="Gene3D" id="1.10.274.100">
    <property type="entry name" value="RNA polymerase Rpb1, domain 3"/>
    <property type="match status" value="1"/>
</dbReference>
<dbReference type="GO" id="GO:0003899">
    <property type="term" value="F:DNA-directed RNA polymerase activity"/>
    <property type="evidence" value="ECO:0007669"/>
    <property type="project" value="UniProtKB-EC"/>
</dbReference>
<dbReference type="GO" id="GO:0000428">
    <property type="term" value="C:DNA-directed RNA polymerase complex"/>
    <property type="evidence" value="ECO:0007669"/>
    <property type="project" value="UniProtKB-KW"/>
</dbReference>
<dbReference type="InterPro" id="IPR007080">
    <property type="entry name" value="RNA_pol_Rpb1_1"/>
</dbReference>
<accession>A0A088CK90</accession>
<dbReference type="Gene3D" id="4.10.860.120">
    <property type="entry name" value="RNA polymerase II, clamp domain"/>
    <property type="match status" value="1"/>
</dbReference>
<feature type="domain" description="RNA polymerase N-terminal" evidence="10">
    <location>
        <begin position="165"/>
        <end position="436"/>
    </location>
</feature>
<reference evidence="11" key="1">
    <citation type="journal article" date="2014" name="BMC Genomics">
        <title>Six newly sequenced chloroplast genomes from prasinophyte green algae provide insights into the relationships among prasinophyte lineages and the diversity of streamlined genome architecture in picoplanktonic species.</title>
        <authorList>
            <person name="Lemieux C."/>
            <person name="Otis C."/>
            <person name="Turmel M."/>
        </authorList>
    </citation>
    <scope>NUCLEOTIDE SEQUENCE</scope>
</reference>
<dbReference type="InterPro" id="IPR044893">
    <property type="entry name" value="RNA_pol_Rpb1_clamp_domain"/>
</dbReference>
<protein>
    <recommendedName>
        <fullName evidence="9">DNA-directed RNA polymerase subunit</fullName>
        <ecNumber evidence="9">2.7.7.6</ecNumber>
    </recommendedName>
</protein>
<evidence type="ECO:0000256" key="4">
    <source>
        <dbReference type="ARBA" id="ARBA00022640"/>
    </source>
</evidence>
<dbReference type="AlphaFoldDB" id="A0A088CK90"/>